<dbReference type="SUPFAM" id="SSF46785">
    <property type="entry name" value="Winged helix' DNA-binding domain"/>
    <property type="match status" value="1"/>
</dbReference>
<dbReference type="EMBL" id="JAFCJH010000015">
    <property type="protein sequence ID" value="MBR0797108.1"/>
    <property type="molecule type" value="Genomic_DNA"/>
</dbReference>
<evidence type="ECO:0000313" key="6">
    <source>
        <dbReference type="Proteomes" id="UP001315278"/>
    </source>
</evidence>
<sequence>MAASDGAWEPGHGPFVDPGLASVVDMDQSIRRRAHPVRPMEHACAPAAAAHEGTFADEWINSRRRGVRRLSFAKARDVVISGSHNRCIYFNHDGWLARYKILHKGSRQILDFVLPGQVFGLPACLFPRAPYSIITITEASVSAIPFDMTDNVFDRDPALAKTLFWSTVQEAAILGEHLTGTGRRSAYERVSHLLLELFVRLNTSHRSGEMTLSIPLTQELIADALGLTAVHVNRTLRALRQDKLIKVDGRSITIVDFEALSRLSDFEKSYLGQAGRFQPRATEPAALGESAARAMEPWGA</sequence>
<dbReference type="InterPro" id="IPR012318">
    <property type="entry name" value="HTH_CRP"/>
</dbReference>
<proteinExistence type="predicted"/>
<dbReference type="InterPro" id="IPR000595">
    <property type="entry name" value="cNMP-bd_dom"/>
</dbReference>
<dbReference type="Gene3D" id="2.60.120.10">
    <property type="entry name" value="Jelly Rolls"/>
    <property type="match status" value="1"/>
</dbReference>
<keyword evidence="1" id="KW-0805">Transcription regulation</keyword>
<dbReference type="SUPFAM" id="SSF51206">
    <property type="entry name" value="cAMP-binding domain-like"/>
    <property type="match status" value="1"/>
</dbReference>
<dbReference type="CDD" id="cd00038">
    <property type="entry name" value="CAP_ED"/>
    <property type="match status" value="1"/>
</dbReference>
<dbReference type="InterPro" id="IPR018490">
    <property type="entry name" value="cNMP-bd_dom_sf"/>
</dbReference>
<evidence type="ECO:0000256" key="1">
    <source>
        <dbReference type="ARBA" id="ARBA00023015"/>
    </source>
</evidence>
<dbReference type="Pfam" id="PF13545">
    <property type="entry name" value="HTH_Crp_2"/>
    <property type="match status" value="1"/>
</dbReference>
<name>A0ABS5FK03_9BRAD</name>
<dbReference type="Pfam" id="PF00027">
    <property type="entry name" value="cNMP_binding"/>
    <property type="match status" value="1"/>
</dbReference>
<keyword evidence="3" id="KW-0804">Transcription</keyword>
<dbReference type="CDD" id="cd00092">
    <property type="entry name" value="HTH_CRP"/>
    <property type="match status" value="1"/>
</dbReference>
<evidence type="ECO:0000256" key="3">
    <source>
        <dbReference type="ARBA" id="ARBA00023163"/>
    </source>
</evidence>
<dbReference type="InterPro" id="IPR036390">
    <property type="entry name" value="WH_DNA-bd_sf"/>
</dbReference>
<dbReference type="PANTHER" id="PTHR24567:SF68">
    <property type="entry name" value="DNA-BINDING TRANSCRIPTIONAL DUAL REGULATOR CRP"/>
    <property type="match status" value="1"/>
</dbReference>
<dbReference type="SMART" id="SM00419">
    <property type="entry name" value="HTH_CRP"/>
    <property type="match status" value="1"/>
</dbReference>
<keyword evidence="2" id="KW-0238">DNA-binding</keyword>
<protein>
    <submittedName>
        <fullName evidence="5">Crp/Fnr family transcriptional regulator</fullName>
    </submittedName>
</protein>
<reference evidence="6" key="1">
    <citation type="journal article" date="2021" name="ISME J.">
        <title>Evolutionary origin and ecological implication of a unique nif island in free-living Bradyrhizobium lineages.</title>
        <authorList>
            <person name="Tao J."/>
        </authorList>
    </citation>
    <scope>NUCLEOTIDE SEQUENCE [LARGE SCALE GENOMIC DNA]</scope>
    <source>
        <strain evidence="6">SZCCT0434</strain>
    </source>
</reference>
<dbReference type="PANTHER" id="PTHR24567">
    <property type="entry name" value="CRP FAMILY TRANSCRIPTIONAL REGULATORY PROTEIN"/>
    <property type="match status" value="1"/>
</dbReference>
<dbReference type="RefSeq" id="WP_212493146.1">
    <property type="nucleotide sequence ID" value="NZ_JAFCJH010000015.1"/>
</dbReference>
<organism evidence="5 6">
    <name type="scientific">Bradyrhizobium jicamae</name>
    <dbReference type="NCBI Taxonomy" id="280332"/>
    <lineage>
        <taxon>Bacteria</taxon>
        <taxon>Pseudomonadati</taxon>
        <taxon>Pseudomonadota</taxon>
        <taxon>Alphaproteobacteria</taxon>
        <taxon>Hyphomicrobiales</taxon>
        <taxon>Nitrobacteraceae</taxon>
        <taxon>Bradyrhizobium</taxon>
    </lineage>
</organism>
<dbReference type="InterPro" id="IPR050397">
    <property type="entry name" value="Env_Response_Regulators"/>
</dbReference>
<evidence type="ECO:0000313" key="5">
    <source>
        <dbReference type="EMBL" id="MBR0797108.1"/>
    </source>
</evidence>
<feature type="domain" description="HTH crp-type" evidence="4">
    <location>
        <begin position="184"/>
        <end position="258"/>
    </location>
</feature>
<keyword evidence="6" id="KW-1185">Reference proteome</keyword>
<dbReference type="InterPro" id="IPR014710">
    <property type="entry name" value="RmlC-like_jellyroll"/>
</dbReference>
<accession>A0ABS5FK03</accession>
<dbReference type="Proteomes" id="UP001315278">
    <property type="component" value="Unassembled WGS sequence"/>
</dbReference>
<comment type="caution">
    <text evidence="5">The sequence shown here is derived from an EMBL/GenBank/DDBJ whole genome shotgun (WGS) entry which is preliminary data.</text>
</comment>
<gene>
    <name evidence="5" type="ORF">JQ615_17085</name>
</gene>
<evidence type="ECO:0000259" key="4">
    <source>
        <dbReference type="PROSITE" id="PS51063"/>
    </source>
</evidence>
<dbReference type="PROSITE" id="PS51063">
    <property type="entry name" value="HTH_CRP_2"/>
    <property type="match status" value="1"/>
</dbReference>
<evidence type="ECO:0000256" key="2">
    <source>
        <dbReference type="ARBA" id="ARBA00023125"/>
    </source>
</evidence>